<gene>
    <name evidence="4" type="ORF">GJ688_03195</name>
</gene>
<dbReference type="InterPro" id="IPR016163">
    <property type="entry name" value="Ald_DH_C"/>
</dbReference>
<comment type="caution">
    <text evidence="4">The sequence shown here is derived from an EMBL/GenBank/DDBJ whole genome shotgun (WGS) entry which is preliminary data.</text>
</comment>
<evidence type="ECO:0000256" key="2">
    <source>
        <dbReference type="ARBA" id="ARBA00023027"/>
    </source>
</evidence>
<dbReference type="RefSeq" id="WP_155475085.1">
    <property type="nucleotide sequence ID" value="NZ_WNKU01000002.1"/>
</dbReference>
<keyword evidence="1" id="KW-0560">Oxidoreductase</keyword>
<feature type="domain" description="Aldehyde dehydrogenase" evidence="3">
    <location>
        <begin position="20"/>
        <end position="434"/>
    </location>
</feature>
<dbReference type="Pfam" id="PF00171">
    <property type="entry name" value="Aldedh"/>
    <property type="match status" value="1"/>
</dbReference>
<evidence type="ECO:0000313" key="4">
    <source>
        <dbReference type="EMBL" id="MTV47984.1"/>
    </source>
</evidence>
<organism evidence="4 5">
    <name type="scientific">Heliobacterium mobile</name>
    <name type="common">Heliobacillus mobilis</name>
    <dbReference type="NCBI Taxonomy" id="28064"/>
    <lineage>
        <taxon>Bacteria</taxon>
        <taxon>Bacillati</taxon>
        <taxon>Bacillota</taxon>
        <taxon>Clostridia</taxon>
        <taxon>Eubacteriales</taxon>
        <taxon>Heliobacteriaceae</taxon>
        <taxon>Heliobacterium</taxon>
    </lineage>
</organism>
<dbReference type="OrthoDB" id="9804734at2"/>
<dbReference type="PIRSF" id="PIRSF036410">
    <property type="entry name" value="EutE_PduP"/>
    <property type="match status" value="1"/>
</dbReference>
<evidence type="ECO:0000256" key="1">
    <source>
        <dbReference type="ARBA" id="ARBA00023002"/>
    </source>
</evidence>
<keyword evidence="2" id="KW-0520">NAD</keyword>
<dbReference type="PANTHER" id="PTHR11699">
    <property type="entry name" value="ALDEHYDE DEHYDROGENASE-RELATED"/>
    <property type="match status" value="1"/>
</dbReference>
<dbReference type="InterPro" id="IPR012408">
    <property type="entry name" value="Acetald_propionald_DH-rel"/>
</dbReference>
<dbReference type="GO" id="GO:0008774">
    <property type="term" value="F:acetaldehyde dehydrogenase (acetylating) activity"/>
    <property type="evidence" value="ECO:0007669"/>
    <property type="project" value="InterPro"/>
</dbReference>
<dbReference type="NCBIfam" id="NF011927">
    <property type="entry name" value="PRK15398.1"/>
    <property type="match status" value="1"/>
</dbReference>
<accession>A0A6I3SGM5</accession>
<keyword evidence="5" id="KW-1185">Reference proteome</keyword>
<proteinExistence type="predicted"/>
<evidence type="ECO:0000313" key="5">
    <source>
        <dbReference type="Proteomes" id="UP000430670"/>
    </source>
</evidence>
<dbReference type="Gene3D" id="3.40.309.10">
    <property type="entry name" value="Aldehyde Dehydrogenase, Chain A, domain 2"/>
    <property type="match status" value="1"/>
</dbReference>
<dbReference type="InterPro" id="IPR015590">
    <property type="entry name" value="Aldehyde_DH_dom"/>
</dbReference>
<dbReference type="Gene3D" id="3.40.605.10">
    <property type="entry name" value="Aldehyde Dehydrogenase, Chain A, domain 1"/>
    <property type="match status" value="1"/>
</dbReference>
<evidence type="ECO:0000259" key="3">
    <source>
        <dbReference type="Pfam" id="PF00171"/>
    </source>
</evidence>
<name>A0A6I3SGM5_HELMO</name>
<dbReference type="CDD" id="cd07121">
    <property type="entry name" value="ALDH_EutE"/>
    <property type="match status" value="1"/>
</dbReference>
<dbReference type="SUPFAM" id="SSF53720">
    <property type="entry name" value="ALDH-like"/>
    <property type="match status" value="1"/>
</dbReference>
<reference evidence="4 5" key="1">
    <citation type="submission" date="2019-11" db="EMBL/GenBank/DDBJ databases">
        <title>Whole-genome sequence of a the green, strictly anaerobic photosynthetic bacterium Heliobacillus mobilis DSM 6151.</title>
        <authorList>
            <person name="Kyndt J.A."/>
            <person name="Meyer T.E."/>
        </authorList>
    </citation>
    <scope>NUCLEOTIDE SEQUENCE [LARGE SCALE GENOMIC DNA]</scope>
    <source>
        <strain evidence="4 5">DSM 6151</strain>
    </source>
</reference>
<protein>
    <submittedName>
        <fullName evidence="4">Aldehyde dehydrogenase family protein</fullName>
    </submittedName>
</protein>
<dbReference type="InterPro" id="IPR016162">
    <property type="entry name" value="Ald_DH_N"/>
</dbReference>
<dbReference type="Proteomes" id="UP000430670">
    <property type="component" value="Unassembled WGS sequence"/>
</dbReference>
<dbReference type="InterPro" id="IPR016161">
    <property type="entry name" value="Ald_DH/histidinol_DH"/>
</dbReference>
<dbReference type="EMBL" id="WNKU01000002">
    <property type="protein sequence ID" value="MTV47984.1"/>
    <property type="molecule type" value="Genomic_DNA"/>
</dbReference>
<dbReference type="AlphaFoldDB" id="A0A6I3SGM5"/>
<sequence length="480" mass="51147">MNIPNEVISQIVSQVMANLQPQQEKKSTPLIPGVFSNVNQAVEAAKYAYLQLRTLSMAKREELIQAMREAAFANARELAEIAVRETGMGRVSDKILKNQLAARKTPGTEDLKTESWTGDDGLTLVEMGAYGVIGAITPTTNPSETIICNGIGMIAAGNSVVFSPHPTAKETSFLTLKILNEAIVAAGGPANLLTMVAEPSIEAANEMMRHPGIIMLVATGGPGVVKAVLSSGKKAIGAGAGNPPVIVDETADIPKAARDIIAGCSFDNNLPCIAEKECIVVGSVADELITHMRRSGAYLIKGKEIDDLLKVVMTEKEEKIAEGCTVKPKKSYGINKAWVGKDAQIILKAIGIDVPSDVRAVICEVEEDHPFVVEELMMPILPIVQVKNIDAAIALGVKVEHGNRHTAIMHSKNVDNLTRFARAVQTTIFVKNGPSYAGIGVGGEGYNTFTIAGPTGEGLTSARTFTRQRRCVLVDGFKIV</sequence>